<dbReference type="RefSeq" id="WP_281805326.1">
    <property type="nucleotide sequence ID" value="NZ_BSEC01000001.1"/>
</dbReference>
<dbReference type="AlphaFoldDB" id="A0A9W6GXK4"/>
<sequence>MRAYILALGFACVVATPIVAAASPEDATLSQANYRSGRDYGRGHWGYGADCRELRRACLFKEDLGEVGRGNCQRYRSLCR</sequence>
<evidence type="ECO:0000313" key="2">
    <source>
        <dbReference type="EMBL" id="GLI95007.1"/>
    </source>
</evidence>
<comment type="caution">
    <text evidence="2">The sequence shown here is derived from an EMBL/GenBank/DDBJ whole genome shotgun (WGS) entry which is preliminary data.</text>
</comment>
<feature type="signal peptide" evidence="1">
    <location>
        <begin position="1"/>
        <end position="21"/>
    </location>
</feature>
<keyword evidence="1" id="KW-0732">Signal</keyword>
<evidence type="ECO:0000313" key="3">
    <source>
        <dbReference type="Proteomes" id="UP001144323"/>
    </source>
</evidence>
<proteinExistence type="predicted"/>
<feature type="chain" id="PRO_5040912557" evidence="1">
    <location>
        <begin position="22"/>
        <end position="80"/>
    </location>
</feature>
<protein>
    <submittedName>
        <fullName evidence="2">Uncharacterized protein</fullName>
    </submittedName>
</protein>
<evidence type="ECO:0000256" key="1">
    <source>
        <dbReference type="SAM" id="SignalP"/>
    </source>
</evidence>
<dbReference type="Proteomes" id="UP001144323">
    <property type="component" value="Unassembled WGS sequence"/>
</dbReference>
<keyword evidence="3" id="KW-1185">Reference proteome</keyword>
<organism evidence="2 3">
    <name type="scientific">Methylocystis echinoides</name>
    <dbReference type="NCBI Taxonomy" id="29468"/>
    <lineage>
        <taxon>Bacteria</taxon>
        <taxon>Pseudomonadati</taxon>
        <taxon>Pseudomonadota</taxon>
        <taxon>Alphaproteobacteria</taxon>
        <taxon>Hyphomicrobiales</taxon>
        <taxon>Methylocystaceae</taxon>
        <taxon>Methylocystis</taxon>
    </lineage>
</organism>
<accession>A0A9W6GXK4</accession>
<name>A0A9W6GXK4_9HYPH</name>
<gene>
    <name evidence="2" type="ORF">LMG27198_39990</name>
</gene>
<reference evidence="2" key="1">
    <citation type="journal article" date="2023" name="Int. J. Syst. Evol. Microbiol.">
        <title>Methylocystis iwaonis sp. nov., a type II methane-oxidizing bacterium from surface soil of a rice paddy field in Japan, and emended description of the genus Methylocystis (ex Whittenbury et al. 1970) Bowman et al. 1993.</title>
        <authorList>
            <person name="Kaise H."/>
            <person name="Sawadogo J.B."/>
            <person name="Alam M.S."/>
            <person name="Ueno C."/>
            <person name="Dianou D."/>
            <person name="Shinjo R."/>
            <person name="Asakawa S."/>
        </authorList>
    </citation>
    <scope>NUCLEOTIDE SEQUENCE</scope>
    <source>
        <strain evidence="2">LMG27198</strain>
    </source>
</reference>
<dbReference type="EMBL" id="BSEC01000001">
    <property type="protein sequence ID" value="GLI95007.1"/>
    <property type="molecule type" value="Genomic_DNA"/>
</dbReference>